<protein>
    <submittedName>
        <fullName evidence="1">Uncharacterized protein</fullName>
    </submittedName>
</protein>
<proteinExistence type="predicted"/>
<organism evidence="1 2">
    <name type="scientific">Pyropia yezoensis</name>
    <name type="common">Susabi-nori</name>
    <name type="synonym">Porphyra yezoensis</name>
    <dbReference type="NCBI Taxonomy" id="2788"/>
    <lineage>
        <taxon>Eukaryota</taxon>
        <taxon>Rhodophyta</taxon>
        <taxon>Bangiophyceae</taxon>
        <taxon>Bangiales</taxon>
        <taxon>Bangiaceae</taxon>
        <taxon>Pyropia</taxon>
    </lineage>
</organism>
<keyword evidence="2" id="KW-1185">Reference proteome</keyword>
<dbReference type="Proteomes" id="UP000798662">
    <property type="component" value="Chromosome 3"/>
</dbReference>
<dbReference type="EMBL" id="CM020620">
    <property type="protein sequence ID" value="KAK1870239.1"/>
    <property type="molecule type" value="Genomic_DNA"/>
</dbReference>
<name>A0ACC3CJF1_PYRYE</name>
<evidence type="ECO:0000313" key="2">
    <source>
        <dbReference type="Proteomes" id="UP000798662"/>
    </source>
</evidence>
<gene>
    <name evidence="1" type="ORF">I4F81_012701</name>
</gene>
<accession>A0ACC3CJF1</accession>
<sequence>MAMGMVTLPPPRRLEPRRCGGWWPRTAALVVALGEVGIGNTTAATAVLAALTGFTPAAVVGRGTGVDDAGLAAKAAAIADGLARLAEVVAAAAAAARGVLAAVGGVEVAALVGAIHQATCQRVAVLVDGVIVSVAALVAVRLEPAAEGCLFLATRSAEAGHGACVAALADAIWGAGRAPQPGAPAAALGMGLRPGKATGALLAVPLLRAAAAMDSEMATLDEALAAAEGGGDEEESVAK</sequence>
<evidence type="ECO:0000313" key="1">
    <source>
        <dbReference type="EMBL" id="KAK1870239.1"/>
    </source>
</evidence>
<comment type="caution">
    <text evidence="1">The sequence shown here is derived from an EMBL/GenBank/DDBJ whole genome shotgun (WGS) entry which is preliminary data.</text>
</comment>
<reference evidence="1" key="1">
    <citation type="submission" date="2019-11" db="EMBL/GenBank/DDBJ databases">
        <title>Nori genome reveals adaptations in red seaweeds to the harsh intertidal environment.</title>
        <authorList>
            <person name="Wang D."/>
            <person name="Mao Y."/>
        </authorList>
    </citation>
    <scope>NUCLEOTIDE SEQUENCE</scope>
    <source>
        <tissue evidence="1">Gametophyte</tissue>
    </source>
</reference>